<gene>
    <name evidence="1" type="ORF">AKJ55_00060</name>
</gene>
<organism evidence="1 2">
    <name type="scientific">candidate division MSBL1 archaeon SCGC-AAA382M17</name>
    <dbReference type="NCBI Taxonomy" id="1698284"/>
    <lineage>
        <taxon>Archaea</taxon>
        <taxon>Methanobacteriati</taxon>
        <taxon>Methanobacteriota</taxon>
        <taxon>candidate division MSBL1</taxon>
    </lineage>
</organism>
<dbReference type="Proteomes" id="UP000070633">
    <property type="component" value="Unassembled WGS sequence"/>
</dbReference>
<name>A0ABR5TK46_9EURY</name>
<dbReference type="EMBL" id="LHYI01000001">
    <property type="protein sequence ID" value="KXB08984.1"/>
    <property type="molecule type" value="Genomic_DNA"/>
</dbReference>
<evidence type="ECO:0000313" key="1">
    <source>
        <dbReference type="EMBL" id="KXB08984.1"/>
    </source>
</evidence>
<keyword evidence="2" id="KW-1185">Reference proteome</keyword>
<proteinExistence type="predicted"/>
<comment type="caution">
    <text evidence="1">The sequence shown here is derived from an EMBL/GenBank/DDBJ whole genome shotgun (WGS) entry which is preliminary data.</text>
</comment>
<evidence type="ECO:0000313" key="2">
    <source>
        <dbReference type="Proteomes" id="UP000070633"/>
    </source>
</evidence>
<accession>A0ABR5TK46</accession>
<sequence length="129" mass="14700">MVGKMAEKPSEMKEGTILLIIRAQEACKDINQEVKDRFSISIKSSEIKGGILLQHISQLHTKPQPIDTIDYLKNSFLKVLRKKGAELDHSDVEELLNPILKDFLSDVFKIAEVTEIDLPDSYTELYEKL</sequence>
<protein>
    <submittedName>
        <fullName evidence="1">Uncharacterized protein</fullName>
    </submittedName>
</protein>
<reference evidence="1 2" key="1">
    <citation type="journal article" date="2016" name="Sci. Rep.">
        <title>Metabolic traits of an uncultured archaeal lineage -MSBL1- from brine pools of the Red Sea.</title>
        <authorList>
            <person name="Mwirichia R."/>
            <person name="Alam I."/>
            <person name="Rashid M."/>
            <person name="Vinu M."/>
            <person name="Ba-Alawi W."/>
            <person name="Anthony Kamau A."/>
            <person name="Kamanda Ngugi D."/>
            <person name="Goker M."/>
            <person name="Klenk H.P."/>
            <person name="Bajic V."/>
            <person name="Stingl U."/>
        </authorList>
    </citation>
    <scope>NUCLEOTIDE SEQUENCE [LARGE SCALE GENOMIC DNA]</scope>
    <source>
        <strain evidence="1">SCGC-AAA382M17</strain>
    </source>
</reference>